<organism evidence="1 2">
    <name type="scientific">Paenibacillus aurantius</name>
    <dbReference type="NCBI Taxonomy" id="2918900"/>
    <lineage>
        <taxon>Bacteria</taxon>
        <taxon>Bacillati</taxon>
        <taxon>Bacillota</taxon>
        <taxon>Bacilli</taxon>
        <taxon>Bacillales</taxon>
        <taxon>Paenibacillaceae</taxon>
        <taxon>Paenibacillus</taxon>
    </lineage>
</organism>
<dbReference type="GO" id="GO:0008233">
    <property type="term" value="F:peptidase activity"/>
    <property type="evidence" value="ECO:0007669"/>
    <property type="project" value="UniProtKB-KW"/>
</dbReference>
<dbReference type="AlphaFoldDB" id="A0AA96LFM5"/>
<dbReference type="EMBL" id="CP130318">
    <property type="protein sequence ID" value="WNQ12420.1"/>
    <property type="molecule type" value="Genomic_DNA"/>
</dbReference>
<dbReference type="Pfam" id="PF06866">
    <property type="entry name" value="DUF1256"/>
    <property type="match status" value="1"/>
</dbReference>
<accession>A0AA96LFM5</accession>
<name>A0AA96LFM5_9BACL</name>
<dbReference type="SUPFAM" id="SSF53163">
    <property type="entry name" value="HybD-like"/>
    <property type="match status" value="1"/>
</dbReference>
<dbReference type="Proteomes" id="UP001305702">
    <property type="component" value="Chromosome"/>
</dbReference>
<protein>
    <submittedName>
        <fullName evidence="1">Spore protease YyaC</fullName>
    </submittedName>
</protein>
<dbReference type="RefSeq" id="WP_315606197.1">
    <property type="nucleotide sequence ID" value="NZ_CP130318.1"/>
</dbReference>
<dbReference type="InterPro" id="IPR023430">
    <property type="entry name" value="Pept_HybD-like_dom_sf"/>
</dbReference>
<dbReference type="GO" id="GO:0006508">
    <property type="term" value="P:proteolysis"/>
    <property type="evidence" value="ECO:0007669"/>
    <property type="project" value="UniProtKB-KW"/>
</dbReference>
<sequence>MPASMRSVIPGTRLPRFLEMIRERTGERLPVLVCVGTDRSTGDSLGPLTGTLLEEAGWPDVIGTLARPCDSSNLVERLKEIPAGRPVIAVDCGVGASVGFFQASDRPLNPGQSMGKPLPPVGDYTVLAIVAENTANPYKVLGQASLYRVLTMAREITATVLSVYPEGIKPAEEPCSQGPDTSNR</sequence>
<keyword evidence="1" id="KW-0378">Hydrolase</keyword>
<dbReference type="KEGG" id="paun:MJA45_05050"/>
<dbReference type="NCBIfam" id="TIGR02841">
    <property type="entry name" value="spore_YyaC"/>
    <property type="match status" value="1"/>
</dbReference>
<gene>
    <name evidence="1" type="primary">yyaC</name>
    <name evidence="1" type="ORF">MJA45_05050</name>
</gene>
<keyword evidence="2" id="KW-1185">Reference proteome</keyword>
<proteinExistence type="predicted"/>
<reference evidence="1 2" key="1">
    <citation type="submission" date="2022-02" db="EMBL/GenBank/DDBJ databases">
        <title>Paenibacillus sp. MBLB1776 Whole Genome Shotgun Sequencing.</title>
        <authorList>
            <person name="Hwang C.Y."/>
            <person name="Cho E.-S."/>
            <person name="Seo M.-J."/>
        </authorList>
    </citation>
    <scope>NUCLEOTIDE SEQUENCE [LARGE SCALE GENOMIC DNA]</scope>
    <source>
        <strain evidence="1 2">MBLB1776</strain>
    </source>
</reference>
<dbReference type="InterPro" id="IPR009665">
    <property type="entry name" value="YyaC"/>
</dbReference>
<evidence type="ECO:0000313" key="1">
    <source>
        <dbReference type="EMBL" id="WNQ12420.1"/>
    </source>
</evidence>
<keyword evidence="1" id="KW-0645">Protease</keyword>
<evidence type="ECO:0000313" key="2">
    <source>
        <dbReference type="Proteomes" id="UP001305702"/>
    </source>
</evidence>